<reference evidence="7 8" key="1">
    <citation type="submission" date="2015-09" db="EMBL/GenBank/DDBJ databases">
        <authorList>
            <consortium name="Pathogen Informatics"/>
        </authorList>
    </citation>
    <scope>NUCLEOTIDE SEQUENCE [LARGE SCALE GENOMIC DNA]</scope>
    <source>
        <strain evidence="4 8">2789STDY5834835</strain>
        <strain evidence="3 7">2789STDY5834966</strain>
    </source>
</reference>
<dbReference type="PANTHER" id="PTHR40448:SF1">
    <property type="entry name" value="TWO-COMPONENT SENSOR HISTIDINE KINASE"/>
    <property type="match status" value="1"/>
</dbReference>
<keyword evidence="5" id="KW-0067">ATP-binding</keyword>
<dbReference type="PANTHER" id="PTHR40448">
    <property type="entry name" value="TWO-COMPONENT SENSOR HISTIDINE KINASE"/>
    <property type="match status" value="1"/>
</dbReference>
<evidence type="ECO:0000313" key="4">
    <source>
        <dbReference type="EMBL" id="CUO43893.1"/>
    </source>
</evidence>
<evidence type="ECO:0000259" key="2">
    <source>
        <dbReference type="Pfam" id="PF14501"/>
    </source>
</evidence>
<dbReference type="Pfam" id="PF14501">
    <property type="entry name" value="HATPase_c_5"/>
    <property type="match status" value="1"/>
</dbReference>
<proteinExistence type="predicted"/>
<feature type="transmembrane region" description="Helical" evidence="1">
    <location>
        <begin position="38"/>
        <end position="56"/>
    </location>
</feature>
<keyword evidence="5" id="KW-0547">Nucleotide-binding</keyword>
<sequence length="275" mass="31630">MMHKKDMIFLSILIACSESVVLFYFCSAKSPRSFLCMMISYAILLIFPLNIFLASLREHRTGTSLSTLETTEESSKQQREIEQFTHKQLKLHKNNFTQKLKELYILLEQNDLTTAQKILGEQIPLKDTDIICCTNSIVDGILQSKKSECIQHNISFEYTILFPEKNDFSFSVLISLFSNLLDNAIESCQMASSLNPKIELSIDYKGDFLIIFMQNTKETALIFNSLARKTTKSDSLSHGFGLSIIEEIVKSYDGFCEWEDRGNIFESRIMLRYLL</sequence>
<evidence type="ECO:0000256" key="1">
    <source>
        <dbReference type="SAM" id="Phobius"/>
    </source>
</evidence>
<dbReference type="Proteomes" id="UP000286561">
    <property type="component" value="Unassembled WGS sequence"/>
</dbReference>
<dbReference type="Gene3D" id="3.30.565.10">
    <property type="entry name" value="Histidine kinase-like ATPase, C-terminal domain"/>
    <property type="match status" value="1"/>
</dbReference>
<dbReference type="EMBL" id="CYYC01000033">
    <property type="protein sequence ID" value="CUN12800.1"/>
    <property type="molecule type" value="Genomic_DNA"/>
</dbReference>
<name>A0A174F0Y7_9FIRM</name>
<dbReference type="InterPro" id="IPR032834">
    <property type="entry name" value="NatK-like_C"/>
</dbReference>
<dbReference type="Proteomes" id="UP000095390">
    <property type="component" value="Unassembled WGS sequence"/>
</dbReference>
<dbReference type="OrthoDB" id="1976843at2"/>
<dbReference type="GO" id="GO:0042802">
    <property type="term" value="F:identical protein binding"/>
    <property type="evidence" value="ECO:0007669"/>
    <property type="project" value="TreeGrafter"/>
</dbReference>
<dbReference type="GeneID" id="75048492"/>
<evidence type="ECO:0000313" key="5">
    <source>
        <dbReference type="EMBL" id="RGZ83040.1"/>
    </source>
</evidence>
<keyword evidence="4" id="KW-0808">Transferase</keyword>
<feature type="domain" description="Sensor histidine kinase NatK-like C-terminal" evidence="2">
    <location>
        <begin position="173"/>
        <end position="271"/>
    </location>
</feature>
<evidence type="ECO:0000313" key="7">
    <source>
        <dbReference type="Proteomes" id="UP000095390"/>
    </source>
</evidence>
<evidence type="ECO:0000313" key="10">
    <source>
        <dbReference type="Proteomes" id="UP000286561"/>
    </source>
</evidence>
<protein>
    <submittedName>
        <fullName evidence="5">ATP-binding protein</fullName>
    </submittedName>
    <submittedName>
        <fullName evidence="4">Sensory histidine kinase DcuS</fullName>
    </submittedName>
</protein>
<dbReference type="Proteomes" id="UP000095679">
    <property type="component" value="Unassembled WGS sequence"/>
</dbReference>
<dbReference type="CDD" id="cd16935">
    <property type="entry name" value="HATPase_AgrC-ComD-like"/>
    <property type="match status" value="1"/>
</dbReference>
<dbReference type="RefSeq" id="WP_005343615.1">
    <property type="nucleotide sequence ID" value="NZ_BLYK01000005.1"/>
</dbReference>
<reference evidence="9 10" key="2">
    <citation type="submission" date="2018-08" db="EMBL/GenBank/DDBJ databases">
        <title>A genome reference for cultivated species of the human gut microbiota.</title>
        <authorList>
            <person name="Zou Y."/>
            <person name="Xue W."/>
            <person name="Luo G."/>
        </authorList>
    </citation>
    <scope>NUCLEOTIDE SEQUENCE [LARGE SCALE GENOMIC DNA]</scope>
    <source>
        <strain evidence="6 9">AF45-14BH</strain>
        <strain evidence="5 10">AM48-23BH</strain>
    </source>
</reference>
<evidence type="ECO:0000313" key="3">
    <source>
        <dbReference type="EMBL" id="CUN12800.1"/>
    </source>
</evidence>
<organism evidence="4 8">
    <name type="scientific">Anaerobutyricum hallii</name>
    <dbReference type="NCBI Taxonomy" id="39488"/>
    <lineage>
        <taxon>Bacteria</taxon>
        <taxon>Bacillati</taxon>
        <taxon>Bacillota</taxon>
        <taxon>Clostridia</taxon>
        <taxon>Lachnospirales</taxon>
        <taxon>Lachnospiraceae</taxon>
        <taxon>Anaerobutyricum</taxon>
    </lineage>
</organism>
<dbReference type="InterPro" id="IPR036890">
    <property type="entry name" value="HATPase_C_sf"/>
</dbReference>
<gene>
    <name evidence="6" type="ORF">DW068_04465</name>
    <name evidence="5" type="ORF">DW972_07135</name>
    <name evidence="4" type="ORF">ERS852450_01804</name>
    <name evidence="3" type="ORF">ERS852578_02361</name>
</gene>
<keyword evidence="1" id="KW-0812">Transmembrane</keyword>
<evidence type="ECO:0000313" key="9">
    <source>
        <dbReference type="Proteomes" id="UP000283497"/>
    </source>
</evidence>
<keyword evidence="1" id="KW-0472">Membrane</keyword>
<dbReference type="EMBL" id="CYZL01000014">
    <property type="protein sequence ID" value="CUO43893.1"/>
    <property type="molecule type" value="Genomic_DNA"/>
</dbReference>
<accession>A0A174F0Y7</accession>
<dbReference type="EMBL" id="QSEP01000034">
    <property type="protein sequence ID" value="RGZ83040.1"/>
    <property type="molecule type" value="Genomic_DNA"/>
</dbReference>
<keyword evidence="4" id="KW-0418">Kinase</keyword>
<dbReference type="AlphaFoldDB" id="A0A174F0Y7"/>
<dbReference type="SUPFAM" id="SSF55874">
    <property type="entry name" value="ATPase domain of HSP90 chaperone/DNA topoisomerase II/histidine kinase"/>
    <property type="match status" value="1"/>
</dbReference>
<dbReference type="EMBL" id="QRNJ01000012">
    <property type="protein sequence ID" value="RHK40398.1"/>
    <property type="molecule type" value="Genomic_DNA"/>
</dbReference>
<keyword evidence="1" id="KW-1133">Transmembrane helix</keyword>
<dbReference type="GO" id="GO:0016301">
    <property type="term" value="F:kinase activity"/>
    <property type="evidence" value="ECO:0007669"/>
    <property type="project" value="UniProtKB-KW"/>
</dbReference>
<evidence type="ECO:0000313" key="6">
    <source>
        <dbReference type="EMBL" id="RHK40398.1"/>
    </source>
</evidence>
<dbReference type="Proteomes" id="UP000283497">
    <property type="component" value="Unassembled WGS sequence"/>
</dbReference>
<dbReference type="GO" id="GO:0005524">
    <property type="term" value="F:ATP binding"/>
    <property type="evidence" value="ECO:0007669"/>
    <property type="project" value="UniProtKB-KW"/>
</dbReference>
<evidence type="ECO:0000313" key="8">
    <source>
        <dbReference type="Proteomes" id="UP000095679"/>
    </source>
</evidence>